<gene>
    <name evidence="6" type="ORF">P167DRAFT_541745</name>
</gene>
<feature type="compositionally biased region" description="Acidic residues" evidence="4">
    <location>
        <begin position="336"/>
        <end position="356"/>
    </location>
</feature>
<feature type="compositionally biased region" description="Basic residues" evidence="4">
    <location>
        <begin position="315"/>
        <end position="329"/>
    </location>
</feature>
<dbReference type="EMBL" id="ML119107">
    <property type="protein sequence ID" value="RPB17010.1"/>
    <property type="molecule type" value="Genomic_DNA"/>
</dbReference>
<dbReference type="PANTHER" id="PTHR45937">
    <property type="entry name" value="ASPARAGINE SYNTHETASE DOMAIN-CONTAINING PROTEIN 1"/>
    <property type="match status" value="1"/>
</dbReference>
<keyword evidence="3" id="KW-0315">Glutamine amidotransferase</keyword>
<dbReference type="InterPro" id="IPR014729">
    <property type="entry name" value="Rossmann-like_a/b/a_fold"/>
</dbReference>
<dbReference type="FunCoup" id="A0A3N4L2G2">
    <property type="interactions" value="734"/>
</dbReference>
<keyword evidence="1" id="KW-0028">Amino-acid biosynthesis</keyword>
<proteinExistence type="predicted"/>
<dbReference type="PROSITE" id="PS51278">
    <property type="entry name" value="GATASE_TYPE_2"/>
    <property type="match status" value="1"/>
</dbReference>
<accession>A0A3N4L2G2</accession>
<reference evidence="6 7" key="1">
    <citation type="journal article" date="2018" name="Nat. Ecol. Evol.">
        <title>Pezizomycetes genomes reveal the molecular basis of ectomycorrhizal truffle lifestyle.</title>
        <authorList>
            <person name="Murat C."/>
            <person name="Payen T."/>
            <person name="Noel B."/>
            <person name="Kuo A."/>
            <person name="Morin E."/>
            <person name="Chen J."/>
            <person name="Kohler A."/>
            <person name="Krizsan K."/>
            <person name="Balestrini R."/>
            <person name="Da Silva C."/>
            <person name="Montanini B."/>
            <person name="Hainaut M."/>
            <person name="Levati E."/>
            <person name="Barry K.W."/>
            <person name="Belfiori B."/>
            <person name="Cichocki N."/>
            <person name="Clum A."/>
            <person name="Dockter R.B."/>
            <person name="Fauchery L."/>
            <person name="Guy J."/>
            <person name="Iotti M."/>
            <person name="Le Tacon F."/>
            <person name="Lindquist E.A."/>
            <person name="Lipzen A."/>
            <person name="Malagnac F."/>
            <person name="Mello A."/>
            <person name="Molinier V."/>
            <person name="Miyauchi S."/>
            <person name="Poulain J."/>
            <person name="Riccioni C."/>
            <person name="Rubini A."/>
            <person name="Sitrit Y."/>
            <person name="Splivallo R."/>
            <person name="Traeger S."/>
            <person name="Wang M."/>
            <person name="Zifcakova L."/>
            <person name="Wipf D."/>
            <person name="Zambonelli A."/>
            <person name="Paolocci F."/>
            <person name="Nowrousian M."/>
            <person name="Ottonello S."/>
            <person name="Baldrian P."/>
            <person name="Spatafora J.W."/>
            <person name="Henrissat B."/>
            <person name="Nagy L.G."/>
            <person name="Aury J.M."/>
            <person name="Wincker P."/>
            <person name="Grigoriev I.V."/>
            <person name="Bonfante P."/>
            <person name="Martin F.M."/>
        </authorList>
    </citation>
    <scope>NUCLEOTIDE SEQUENCE [LARGE SCALE GENOMIC DNA]</scope>
    <source>
        <strain evidence="6 7">CCBAS932</strain>
    </source>
</reference>
<dbReference type="STRING" id="1392247.A0A3N4L2G2"/>
<feature type="domain" description="Glutamine amidotransferase type-2" evidence="5">
    <location>
        <begin position="2"/>
        <end position="198"/>
    </location>
</feature>
<dbReference type="GO" id="GO:0004066">
    <property type="term" value="F:asparagine synthase (glutamine-hydrolyzing) activity"/>
    <property type="evidence" value="ECO:0007669"/>
    <property type="project" value="InterPro"/>
</dbReference>
<organism evidence="6 7">
    <name type="scientific">Morchella conica CCBAS932</name>
    <dbReference type="NCBI Taxonomy" id="1392247"/>
    <lineage>
        <taxon>Eukaryota</taxon>
        <taxon>Fungi</taxon>
        <taxon>Dikarya</taxon>
        <taxon>Ascomycota</taxon>
        <taxon>Pezizomycotina</taxon>
        <taxon>Pezizomycetes</taxon>
        <taxon>Pezizales</taxon>
        <taxon>Morchellaceae</taxon>
        <taxon>Morchella</taxon>
    </lineage>
</organism>
<dbReference type="CDD" id="cd01991">
    <property type="entry name" value="Asn_synthase_B_C"/>
    <property type="match status" value="1"/>
</dbReference>
<dbReference type="OrthoDB" id="10252281at2759"/>
<evidence type="ECO:0000313" key="7">
    <source>
        <dbReference type="Proteomes" id="UP000277580"/>
    </source>
</evidence>
<name>A0A3N4L2G2_9PEZI</name>
<dbReference type="AlphaFoldDB" id="A0A3N4L2G2"/>
<dbReference type="InParanoid" id="A0A3N4L2G2"/>
<keyword evidence="7" id="KW-1185">Reference proteome</keyword>
<dbReference type="Gene3D" id="3.40.50.620">
    <property type="entry name" value="HUPs"/>
    <property type="match status" value="1"/>
</dbReference>
<keyword evidence="2" id="KW-0061">Asparagine biosynthesis</keyword>
<evidence type="ECO:0000256" key="3">
    <source>
        <dbReference type="ARBA" id="ARBA00022962"/>
    </source>
</evidence>
<sequence>MCGILFTLRPSSTSSPSTSTTTAPPSETLTTRISQRGPDLTHTHHTHHASNTLTFTSSVLSLRGPTDTITPQPLVDPSTGSVLCWNGEAWRVNGSPLEPGVNDGAAIFQRLLAGGEDVAAVMECVEGPWAMVYWDAVAGRLWYGRDALGRRSLLWKSDKEGGLVVASVGDGHGWSEVDADGLRWVLVGSGETGVLPWAWEEDVAVGSRYMKMPFPKLTTSTTDADADSPPTPAEIEEFGRILTESVNTRVRDIPFRREGDVRLAILFSGGLDCTVLARIVHECLPAGEPVDLLNVAFENPRVIDARKVSAQEPKKARKKKKPKNGHYKGQHKDNPEPEPEPEAEAEAETEAPEESLPDTATPEAPTDTYELCPDRLTGRKSHAELLSVCPRPWRFHAINIPQPTLHAHRATVISLMHPHNTEMDLSIALAFYFASRSISDTPDTTPSPSYTTPSRILLSGLGADELLGGYTRHLTAHRRSGTAGLIAELQLDLSRLGQRNLGRDDRVLAHWGREARYPFLDERVVRWCVAARVGGKRDKALLRGLAGSMGMSGVAGEKKRAVQFGSRSAKMEKGRVKGTGVLGDC</sequence>
<protein>
    <recommendedName>
        <fullName evidence="5">Glutamine amidotransferase type-2 domain-containing protein</fullName>
    </recommendedName>
</protein>
<feature type="compositionally biased region" description="Low complexity" evidence="4">
    <location>
        <begin position="357"/>
        <end position="368"/>
    </location>
</feature>
<evidence type="ECO:0000313" key="6">
    <source>
        <dbReference type="EMBL" id="RPB17010.1"/>
    </source>
</evidence>
<feature type="compositionally biased region" description="Low complexity" evidence="4">
    <location>
        <begin position="10"/>
        <end position="31"/>
    </location>
</feature>
<evidence type="ECO:0000256" key="2">
    <source>
        <dbReference type="ARBA" id="ARBA00022888"/>
    </source>
</evidence>
<dbReference type="Gene3D" id="3.60.20.10">
    <property type="entry name" value="Glutamine Phosphoribosylpyrophosphate, subunit 1, domain 1"/>
    <property type="match status" value="1"/>
</dbReference>
<dbReference type="PANTHER" id="PTHR45937:SF1">
    <property type="entry name" value="ASPARAGINE SYNTHETASE DOMAIN-CONTAINING PROTEIN 1"/>
    <property type="match status" value="1"/>
</dbReference>
<dbReference type="Pfam" id="PF00733">
    <property type="entry name" value="Asn_synthase"/>
    <property type="match status" value="1"/>
</dbReference>
<dbReference type="SUPFAM" id="SSF52402">
    <property type="entry name" value="Adenine nucleotide alpha hydrolases-like"/>
    <property type="match status" value="2"/>
</dbReference>
<feature type="region of interest" description="Disordered" evidence="4">
    <location>
        <begin position="306"/>
        <end position="373"/>
    </location>
</feature>
<dbReference type="InterPro" id="IPR017932">
    <property type="entry name" value="GATase_2_dom"/>
</dbReference>
<evidence type="ECO:0000259" key="5">
    <source>
        <dbReference type="PROSITE" id="PS51278"/>
    </source>
</evidence>
<evidence type="ECO:0000256" key="1">
    <source>
        <dbReference type="ARBA" id="ARBA00022605"/>
    </source>
</evidence>
<dbReference type="InterPro" id="IPR051857">
    <property type="entry name" value="Asn_synthetase_domain"/>
</dbReference>
<dbReference type="SUPFAM" id="SSF56235">
    <property type="entry name" value="N-terminal nucleophile aminohydrolases (Ntn hydrolases)"/>
    <property type="match status" value="1"/>
</dbReference>
<dbReference type="InterPro" id="IPR029055">
    <property type="entry name" value="Ntn_hydrolases_N"/>
</dbReference>
<dbReference type="Proteomes" id="UP000277580">
    <property type="component" value="Unassembled WGS sequence"/>
</dbReference>
<dbReference type="InterPro" id="IPR001962">
    <property type="entry name" value="Asn_synthase"/>
</dbReference>
<dbReference type="GO" id="GO:0006529">
    <property type="term" value="P:asparagine biosynthetic process"/>
    <property type="evidence" value="ECO:0007669"/>
    <property type="project" value="UniProtKB-KW"/>
</dbReference>
<feature type="region of interest" description="Disordered" evidence="4">
    <location>
        <begin position="9"/>
        <end position="32"/>
    </location>
</feature>
<evidence type="ECO:0000256" key="4">
    <source>
        <dbReference type="SAM" id="MobiDB-lite"/>
    </source>
</evidence>